<protein>
    <submittedName>
        <fullName evidence="1">Uncharacterized protein</fullName>
    </submittedName>
</protein>
<evidence type="ECO:0000313" key="2">
    <source>
        <dbReference type="Proteomes" id="UP001060085"/>
    </source>
</evidence>
<name>A0ACC0A2N0_CATRO</name>
<evidence type="ECO:0000313" key="1">
    <source>
        <dbReference type="EMBL" id="KAI5654816.1"/>
    </source>
</evidence>
<keyword evidence="2" id="KW-1185">Reference proteome</keyword>
<sequence length="144" mass="16294">MDEIYSVKVLLLWDSKIARDAYGPYFTRVVQKGWTLPTNRMISHAELEGIHILVEFIQIQQQTISSTQAINTTNMTGHVTAITQMVSHEPSMLYSTITDEDAEIDYSDEDYVASTQSESDDNNDAEEEEFQTPIIPITENTGTQ</sequence>
<comment type="caution">
    <text evidence="1">The sequence shown here is derived from an EMBL/GenBank/DDBJ whole genome shotgun (WGS) entry which is preliminary data.</text>
</comment>
<dbReference type="Proteomes" id="UP001060085">
    <property type="component" value="Linkage Group LG07"/>
</dbReference>
<organism evidence="1 2">
    <name type="scientific">Catharanthus roseus</name>
    <name type="common">Madagascar periwinkle</name>
    <name type="synonym">Vinca rosea</name>
    <dbReference type="NCBI Taxonomy" id="4058"/>
    <lineage>
        <taxon>Eukaryota</taxon>
        <taxon>Viridiplantae</taxon>
        <taxon>Streptophyta</taxon>
        <taxon>Embryophyta</taxon>
        <taxon>Tracheophyta</taxon>
        <taxon>Spermatophyta</taxon>
        <taxon>Magnoliopsida</taxon>
        <taxon>eudicotyledons</taxon>
        <taxon>Gunneridae</taxon>
        <taxon>Pentapetalae</taxon>
        <taxon>asterids</taxon>
        <taxon>lamiids</taxon>
        <taxon>Gentianales</taxon>
        <taxon>Apocynaceae</taxon>
        <taxon>Rauvolfioideae</taxon>
        <taxon>Vinceae</taxon>
        <taxon>Catharanthinae</taxon>
        <taxon>Catharanthus</taxon>
    </lineage>
</organism>
<reference evidence="2" key="1">
    <citation type="journal article" date="2023" name="Nat. Plants">
        <title>Single-cell RNA sequencing provides a high-resolution roadmap for understanding the multicellular compartmentation of specialized metabolism.</title>
        <authorList>
            <person name="Sun S."/>
            <person name="Shen X."/>
            <person name="Li Y."/>
            <person name="Li Y."/>
            <person name="Wang S."/>
            <person name="Li R."/>
            <person name="Zhang H."/>
            <person name="Shen G."/>
            <person name="Guo B."/>
            <person name="Wei J."/>
            <person name="Xu J."/>
            <person name="St-Pierre B."/>
            <person name="Chen S."/>
            <person name="Sun C."/>
        </authorList>
    </citation>
    <scope>NUCLEOTIDE SEQUENCE [LARGE SCALE GENOMIC DNA]</scope>
</reference>
<gene>
    <name evidence="1" type="ORF">M9H77_32003</name>
</gene>
<accession>A0ACC0A2N0</accession>
<dbReference type="EMBL" id="CM044707">
    <property type="protein sequence ID" value="KAI5654816.1"/>
    <property type="molecule type" value="Genomic_DNA"/>
</dbReference>
<proteinExistence type="predicted"/>